<dbReference type="FunFam" id="2.60.40.1120:FF:000003">
    <property type="entry name" value="Outer membrane protein Omp121"/>
    <property type="match status" value="1"/>
</dbReference>
<feature type="signal peptide" evidence="8">
    <location>
        <begin position="1"/>
        <end position="22"/>
    </location>
</feature>
<name>A0A5C4SIW4_9FLAO</name>
<dbReference type="NCBIfam" id="TIGR04056">
    <property type="entry name" value="OMP_RagA_SusC"/>
    <property type="match status" value="1"/>
</dbReference>
<evidence type="ECO:0000256" key="3">
    <source>
        <dbReference type="ARBA" id="ARBA00022452"/>
    </source>
</evidence>
<dbReference type="InterPro" id="IPR023996">
    <property type="entry name" value="TonB-dep_OMP_SusC/RagA"/>
</dbReference>
<accession>A0A5C4SIW4</accession>
<dbReference type="Pfam" id="PF13715">
    <property type="entry name" value="CarbopepD_reg_2"/>
    <property type="match status" value="1"/>
</dbReference>
<keyword evidence="11" id="KW-1185">Reference proteome</keyword>
<dbReference type="Pfam" id="PF07715">
    <property type="entry name" value="Plug"/>
    <property type="match status" value="1"/>
</dbReference>
<dbReference type="InterPro" id="IPR037066">
    <property type="entry name" value="Plug_dom_sf"/>
</dbReference>
<evidence type="ECO:0000256" key="7">
    <source>
        <dbReference type="PROSITE-ProRule" id="PRU01360"/>
    </source>
</evidence>
<keyword evidence="3 7" id="KW-1134">Transmembrane beta strand</keyword>
<dbReference type="SUPFAM" id="SSF56935">
    <property type="entry name" value="Porins"/>
    <property type="match status" value="1"/>
</dbReference>
<feature type="domain" description="TonB-dependent receptor plug" evidence="9">
    <location>
        <begin position="115"/>
        <end position="222"/>
    </location>
</feature>
<keyword evidence="8" id="KW-0732">Signal</keyword>
<keyword evidence="2 7" id="KW-0813">Transport</keyword>
<evidence type="ECO:0000256" key="4">
    <source>
        <dbReference type="ARBA" id="ARBA00022692"/>
    </source>
</evidence>
<sequence length="1045" mass="113954">MKTKFSGIFTLLLAFIVQISFAQEKTISGTVTDDSGLPLPGATVLVKGTINGTSSDFDGNYSISASQGATLVFSFVGYTTQEIKVGSSNTVNVTMAEDATALEEVVVVAYGTQTKESIVGSIAVVGADVIEKQQVASVTSALQGSVPGVNIISSGGQPGDNPIIRIRGVSSINASAAPLIILDGAPFNGNINTISADQIESMNVLKDASSTSLYGSRGANGVILINTKKGRLNSPAKVSLTSTVGFAGQAVDRHEITDTDTFTKYTWEAMRNAAQYVNGASPEAAALSATNNLIPTLGYNPYGINNPVGTDGNLVSTNKLWDTDWAGLLINDSALRQEHSLAVSGGSDRTTYRFSGNFLKQDGSIKTSDFERVTTRLNIDSQVKDWLNMGLNVSYSSSVQNVPDQSGTSFTSTIQWINNLSSFYPLYRRDDNGGLVLGPDGAPIYDYGNTPGQNLNAARPQFQGENIVGSLYLYNEIYKRDNFTANGYAKVNFTPDFSFKTQIAYEKYTLDYFSYNHNEFGVAASVKGRVDQDRNFVITKNITNAFNYNKSFGLHNVNFDAIHEAYSRSDDDLSAQGVGFLPNVKVLNGSTTPESVGGSISDEALQSFLGRLSYNYDQKYFVEGSFRTDGSSRFNSDVRWGNFYSVGGSWVVSKENFLANSNIVNLLKIRGSYGELGNNLVLDDLGNPVYFPYLSLFETGENELDNTGVLLGSVADPLLTWEKTASTNIGIDFTLFNHVINGTVDYYVKKSVDLIYDKPLAVSTGNESITTNVGSLKNYGVEVSLAANIINKDQFNWTSSLNFSFDRNKITELSQESFINGTKRWEVGRSLYEFYMPEWAGVDPANGFALWYKDILDANGEPTGQKETTAEYSEASRNYVDKSSLPDIIGGFNNSFTLGNFDLNILFNFSFGAYVYDSMYAGLFGSFETAGGPGTTDLANRWQKPGDVTNVPLLLASQNDFSSRSDRFLFKNDYVRLKALTFGYSLPTQTLDKFGISRLRLYLQADNLLTFQTHKGIDPEQSIAGTTNNRSYNQRIVSFGVNLDL</sequence>
<comment type="similarity">
    <text evidence="7">Belongs to the TonB-dependent receptor family.</text>
</comment>
<dbReference type="InterPro" id="IPR023997">
    <property type="entry name" value="TonB-dep_OMP_SusC/RagA_CS"/>
</dbReference>
<dbReference type="NCBIfam" id="TIGR04057">
    <property type="entry name" value="SusC_RagA_signa"/>
    <property type="match status" value="1"/>
</dbReference>
<dbReference type="OrthoDB" id="9768177at2"/>
<dbReference type="InterPro" id="IPR036942">
    <property type="entry name" value="Beta-barrel_TonB_sf"/>
</dbReference>
<dbReference type="Gene3D" id="2.170.130.10">
    <property type="entry name" value="TonB-dependent receptor, plug domain"/>
    <property type="match status" value="1"/>
</dbReference>
<evidence type="ECO:0000313" key="10">
    <source>
        <dbReference type="EMBL" id="TNJ43769.1"/>
    </source>
</evidence>
<evidence type="ECO:0000256" key="8">
    <source>
        <dbReference type="SAM" id="SignalP"/>
    </source>
</evidence>
<organism evidence="10 11">
    <name type="scientific">Allotamlana fucoidanivorans</name>
    <dbReference type="NCBI Taxonomy" id="2583814"/>
    <lineage>
        <taxon>Bacteria</taxon>
        <taxon>Pseudomonadati</taxon>
        <taxon>Bacteroidota</taxon>
        <taxon>Flavobacteriia</taxon>
        <taxon>Flavobacteriales</taxon>
        <taxon>Flavobacteriaceae</taxon>
        <taxon>Allotamlana</taxon>
    </lineage>
</organism>
<evidence type="ECO:0000256" key="2">
    <source>
        <dbReference type="ARBA" id="ARBA00022448"/>
    </source>
</evidence>
<dbReference type="Gene3D" id="2.40.170.20">
    <property type="entry name" value="TonB-dependent receptor, beta-barrel domain"/>
    <property type="match status" value="1"/>
</dbReference>
<dbReference type="EMBL" id="VDCS01000009">
    <property type="protein sequence ID" value="TNJ43769.1"/>
    <property type="molecule type" value="Genomic_DNA"/>
</dbReference>
<evidence type="ECO:0000313" key="11">
    <source>
        <dbReference type="Proteomes" id="UP000308713"/>
    </source>
</evidence>
<dbReference type="PROSITE" id="PS52016">
    <property type="entry name" value="TONB_DEPENDENT_REC_3"/>
    <property type="match status" value="1"/>
</dbReference>
<evidence type="ECO:0000256" key="1">
    <source>
        <dbReference type="ARBA" id="ARBA00004571"/>
    </source>
</evidence>
<keyword evidence="4 7" id="KW-0812">Transmembrane</keyword>
<dbReference type="Proteomes" id="UP000308713">
    <property type="component" value="Unassembled WGS sequence"/>
</dbReference>
<dbReference type="RefSeq" id="WP_139697467.1">
    <property type="nucleotide sequence ID" value="NZ_CP074074.1"/>
</dbReference>
<protein>
    <submittedName>
        <fullName evidence="10">TonB-dependent receptor</fullName>
    </submittedName>
</protein>
<keyword evidence="5 7" id="KW-0472">Membrane</keyword>
<dbReference type="InterPro" id="IPR008969">
    <property type="entry name" value="CarboxyPept-like_regulatory"/>
</dbReference>
<proteinExistence type="inferred from homology"/>
<evidence type="ECO:0000259" key="9">
    <source>
        <dbReference type="Pfam" id="PF07715"/>
    </source>
</evidence>
<keyword evidence="6 7" id="KW-0998">Cell outer membrane</keyword>
<evidence type="ECO:0000256" key="6">
    <source>
        <dbReference type="ARBA" id="ARBA00023237"/>
    </source>
</evidence>
<dbReference type="Gene3D" id="2.60.40.1120">
    <property type="entry name" value="Carboxypeptidase-like, regulatory domain"/>
    <property type="match status" value="1"/>
</dbReference>
<comment type="caution">
    <text evidence="10">The sequence shown here is derived from an EMBL/GenBank/DDBJ whole genome shotgun (WGS) entry which is preliminary data.</text>
</comment>
<dbReference type="SUPFAM" id="SSF49464">
    <property type="entry name" value="Carboxypeptidase regulatory domain-like"/>
    <property type="match status" value="1"/>
</dbReference>
<dbReference type="AlphaFoldDB" id="A0A5C4SIW4"/>
<feature type="chain" id="PRO_5022803538" evidence="8">
    <location>
        <begin position="23"/>
        <end position="1045"/>
    </location>
</feature>
<gene>
    <name evidence="10" type="ORF">FGF67_10380</name>
</gene>
<dbReference type="InterPro" id="IPR039426">
    <property type="entry name" value="TonB-dep_rcpt-like"/>
</dbReference>
<evidence type="ECO:0000256" key="5">
    <source>
        <dbReference type="ARBA" id="ARBA00023136"/>
    </source>
</evidence>
<reference evidence="10 11" key="1">
    <citation type="submission" date="2019-05" db="EMBL/GenBank/DDBJ databases">
        <title>Tamlana fucoidanivorans sp. nov., isolated from the surface of algae collected from Fujian province in China.</title>
        <authorList>
            <person name="Li J."/>
        </authorList>
    </citation>
    <scope>NUCLEOTIDE SEQUENCE [LARGE SCALE GENOMIC DNA]</scope>
    <source>
        <strain evidence="10 11">CW2-9</strain>
    </source>
</reference>
<dbReference type="InterPro" id="IPR012910">
    <property type="entry name" value="Plug_dom"/>
</dbReference>
<dbReference type="GO" id="GO:0009279">
    <property type="term" value="C:cell outer membrane"/>
    <property type="evidence" value="ECO:0007669"/>
    <property type="project" value="UniProtKB-SubCell"/>
</dbReference>
<comment type="subcellular location">
    <subcellularLocation>
        <location evidence="1 7">Cell outer membrane</location>
        <topology evidence="1 7">Multi-pass membrane protein</topology>
    </subcellularLocation>
</comment>
<keyword evidence="10" id="KW-0675">Receptor</keyword>